<dbReference type="EMBL" id="JACEGQ020000011">
    <property type="protein sequence ID" value="KAH8494478.1"/>
    <property type="molecule type" value="Genomic_DNA"/>
</dbReference>
<dbReference type="PANTHER" id="PTHR27002">
    <property type="entry name" value="RECEPTOR-LIKE SERINE/THREONINE-PROTEIN KINASE SD1-8"/>
    <property type="match status" value="1"/>
</dbReference>
<keyword evidence="4" id="KW-0418">Kinase</keyword>
<accession>A0A8T2XMX2</accession>
<protein>
    <recommendedName>
        <fullName evidence="9">G-type lectin S-receptor-like serine/threonine-protein kinase</fullName>
    </recommendedName>
</protein>
<evidence type="ECO:0000256" key="3">
    <source>
        <dbReference type="ARBA" id="ARBA00022741"/>
    </source>
</evidence>
<feature type="transmembrane region" description="Helical" evidence="6">
    <location>
        <begin position="14"/>
        <end position="35"/>
    </location>
</feature>
<evidence type="ECO:0000313" key="7">
    <source>
        <dbReference type="EMBL" id="KAH8494478.1"/>
    </source>
</evidence>
<keyword evidence="1" id="KW-0723">Serine/threonine-protein kinase</keyword>
<keyword evidence="5" id="KW-0067">ATP-binding</keyword>
<dbReference type="GO" id="GO:0004674">
    <property type="term" value="F:protein serine/threonine kinase activity"/>
    <property type="evidence" value="ECO:0007669"/>
    <property type="project" value="UniProtKB-KW"/>
</dbReference>
<keyword evidence="6" id="KW-0472">Membrane</keyword>
<reference evidence="7" key="1">
    <citation type="journal article" date="2021" name="J. Hered.">
        <title>Genome Assembly of Salicaceae Populus deltoides (Eastern Cottonwood) I-69 Based on Nanopore Sequencing and Hi-C Technologies.</title>
        <authorList>
            <person name="Bai S."/>
            <person name="Wu H."/>
            <person name="Zhang J."/>
            <person name="Pan Z."/>
            <person name="Zhao W."/>
            <person name="Li Z."/>
            <person name="Tong C."/>
        </authorList>
    </citation>
    <scope>NUCLEOTIDE SEQUENCE</scope>
    <source>
        <tissue evidence="7">Leaf</tissue>
    </source>
</reference>
<dbReference type="Proteomes" id="UP000807159">
    <property type="component" value="Chromosome 11"/>
</dbReference>
<evidence type="ECO:0000256" key="5">
    <source>
        <dbReference type="ARBA" id="ARBA00022840"/>
    </source>
</evidence>
<feature type="non-terminal residue" evidence="7">
    <location>
        <position position="1"/>
    </location>
</feature>
<comment type="caution">
    <text evidence="7">The sequence shown here is derived from an EMBL/GenBank/DDBJ whole genome shotgun (WGS) entry which is preliminary data.</text>
</comment>
<dbReference type="GO" id="GO:0005524">
    <property type="term" value="F:ATP binding"/>
    <property type="evidence" value="ECO:0007669"/>
    <property type="project" value="UniProtKB-KW"/>
</dbReference>
<proteinExistence type="predicted"/>
<keyword evidence="6" id="KW-1133">Transmembrane helix</keyword>
<evidence type="ECO:0000313" key="8">
    <source>
        <dbReference type="Proteomes" id="UP000807159"/>
    </source>
</evidence>
<keyword evidence="3" id="KW-0547">Nucleotide-binding</keyword>
<dbReference type="GO" id="GO:0005886">
    <property type="term" value="C:plasma membrane"/>
    <property type="evidence" value="ECO:0007669"/>
    <property type="project" value="TreeGrafter"/>
</dbReference>
<sequence length="87" mass="9743">NVEKKRPLDKKKQAVIIVSSVISVLGLLILGVVSYTRKTYLRNNDNSEERKEDMELPIYDLNAIARATNNFSSMNKLGEGGFGPVFK</sequence>
<dbReference type="PANTHER" id="PTHR27002:SF825">
    <property type="entry name" value="RECEPTOR-LIKE SERINE_THREONINE-PROTEIN KINASE"/>
    <property type="match status" value="1"/>
</dbReference>
<evidence type="ECO:0000256" key="2">
    <source>
        <dbReference type="ARBA" id="ARBA00022679"/>
    </source>
</evidence>
<organism evidence="7 8">
    <name type="scientific">Populus deltoides</name>
    <name type="common">Eastern poplar</name>
    <name type="synonym">Eastern cottonwood</name>
    <dbReference type="NCBI Taxonomy" id="3696"/>
    <lineage>
        <taxon>Eukaryota</taxon>
        <taxon>Viridiplantae</taxon>
        <taxon>Streptophyta</taxon>
        <taxon>Embryophyta</taxon>
        <taxon>Tracheophyta</taxon>
        <taxon>Spermatophyta</taxon>
        <taxon>Magnoliopsida</taxon>
        <taxon>eudicotyledons</taxon>
        <taxon>Gunneridae</taxon>
        <taxon>Pentapetalae</taxon>
        <taxon>rosids</taxon>
        <taxon>fabids</taxon>
        <taxon>Malpighiales</taxon>
        <taxon>Salicaceae</taxon>
        <taxon>Saliceae</taxon>
        <taxon>Populus</taxon>
    </lineage>
</organism>
<evidence type="ECO:0000256" key="1">
    <source>
        <dbReference type="ARBA" id="ARBA00022527"/>
    </source>
</evidence>
<evidence type="ECO:0000256" key="4">
    <source>
        <dbReference type="ARBA" id="ARBA00022777"/>
    </source>
</evidence>
<keyword evidence="6" id="KW-0812">Transmembrane</keyword>
<keyword evidence="8" id="KW-1185">Reference proteome</keyword>
<evidence type="ECO:0008006" key="9">
    <source>
        <dbReference type="Google" id="ProtNLM"/>
    </source>
</evidence>
<dbReference type="AlphaFoldDB" id="A0A8T2XMX2"/>
<feature type="non-terminal residue" evidence="7">
    <location>
        <position position="87"/>
    </location>
</feature>
<gene>
    <name evidence="7" type="ORF">H0E87_021028</name>
</gene>
<dbReference type="Gene3D" id="3.30.200.20">
    <property type="entry name" value="Phosphorylase Kinase, domain 1"/>
    <property type="match status" value="1"/>
</dbReference>
<keyword evidence="2" id="KW-0808">Transferase</keyword>
<evidence type="ECO:0000256" key="6">
    <source>
        <dbReference type="SAM" id="Phobius"/>
    </source>
</evidence>
<name>A0A8T2XMX2_POPDE</name>